<reference evidence="6" key="1">
    <citation type="submission" date="2021-03" db="EMBL/GenBank/DDBJ databases">
        <title>Leucobacter chromiisoli sp. nov., isolated from chromium-containing soil of chemical plant.</title>
        <authorList>
            <person name="Xu Z."/>
        </authorList>
    </citation>
    <scope>NUCLEOTIDE SEQUENCE</scope>
    <source>
        <strain evidence="6">K 70/01</strain>
    </source>
</reference>
<protein>
    <submittedName>
        <fullName evidence="6">GNAT family N-acetyltransferase</fullName>
    </submittedName>
</protein>
<dbReference type="Pfam" id="PF13530">
    <property type="entry name" value="SCP2_2"/>
    <property type="match status" value="1"/>
</dbReference>
<feature type="binding site" evidence="4">
    <location>
        <begin position="116"/>
        <end position="121"/>
    </location>
    <ligand>
        <name>acetyl-CoA</name>
        <dbReference type="ChEBI" id="CHEBI:57288"/>
    </ligand>
</feature>
<dbReference type="AlphaFoldDB" id="A0A939QKN0"/>
<evidence type="ECO:0000256" key="2">
    <source>
        <dbReference type="ARBA" id="ARBA00022679"/>
    </source>
</evidence>
<dbReference type="Gene3D" id="3.40.630.30">
    <property type="match status" value="2"/>
</dbReference>
<dbReference type="InterPro" id="IPR051554">
    <property type="entry name" value="Acetyltransferase_Eis"/>
</dbReference>
<evidence type="ECO:0000313" key="7">
    <source>
        <dbReference type="Proteomes" id="UP000668403"/>
    </source>
</evidence>
<feature type="active site" description="Proton donor" evidence="4">
    <location>
        <position position="149"/>
    </location>
</feature>
<dbReference type="GO" id="GO:0034069">
    <property type="term" value="F:aminoglycoside N-acetyltransferase activity"/>
    <property type="evidence" value="ECO:0007669"/>
    <property type="project" value="TreeGrafter"/>
</dbReference>
<keyword evidence="3 4" id="KW-0012">Acyltransferase</keyword>
<proteinExistence type="inferred from homology"/>
<evidence type="ECO:0000256" key="1">
    <source>
        <dbReference type="ARBA" id="ARBA00009213"/>
    </source>
</evidence>
<dbReference type="Proteomes" id="UP000668403">
    <property type="component" value="Unassembled WGS sequence"/>
</dbReference>
<evidence type="ECO:0000256" key="4">
    <source>
        <dbReference type="HAMAP-Rule" id="MF_01812"/>
    </source>
</evidence>
<dbReference type="Gene3D" id="3.30.1050.10">
    <property type="entry name" value="SCP2 sterol-binding domain"/>
    <property type="match status" value="1"/>
</dbReference>
<dbReference type="RefSeq" id="WP_208237697.1">
    <property type="nucleotide sequence ID" value="NZ_BAAAQU010000001.1"/>
</dbReference>
<dbReference type="PANTHER" id="PTHR37817:SF1">
    <property type="entry name" value="N-ACETYLTRANSFERASE EIS"/>
    <property type="match status" value="1"/>
</dbReference>
<dbReference type="SUPFAM" id="SSF55718">
    <property type="entry name" value="SCP-like"/>
    <property type="match status" value="1"/>
</dbReference>
<dbReference type="EMBL" id="JAGFBF010000003">
    <property type="protein sequence ID" value="MBO2989454.1"/>
    <property type="molecule type" value="Genomic_DNA"/>
</dbReference>
<dbReference type="Pfam" id="PF13527">
    <property type="entry name" value="Acetyltransf_9"/>
    <property type="match status" value="1"/>
</dbReference>
<accession>A0A939QKN0</accession>
<dbReference type="PANTHER" id="PTHR37817">
    <property type="entry name" value="N-ACETYLTRANSFERASE EIS"/>
    <property type="match status" value="1"/>
</dbReference>
<dbReference type="InterPro" id="IPR016181">
    <property type="entry name" value="Acyl_CoA_acyltransferase"/>
</dbReference>
<keyword evidence="7" id="KW-1185">Reference proteome</keyword>
<organism evidence="6 7">
    <name type="scientific">Leucobacter tardus</name>
    <dbReference type="NCBI Taxonomy" id="501483"/>
    <lineage>
        <taxon>Bacteria</taxon>
        <taxon>Bacillati</taxon>
        <taxon>Actinomycetota</taxon>
        <taxon>Actinomycetes</taxon>
        <taxon>Micrococcales</taxon>
        <taxon>Microbacteriaceae</taxon>
        <taxon>Leucobacter</taxon>
    </lineage>
</organism>
<gene>
    <name evidence="6" type="ORF">J4H85_05525</name>
</gene>
<feature type="active site" description="Proton acceptor; via carboxylate" evidence="4">
    <location>
        <position position="431"/>
    </location>
</feature>
<evidence type="ECO:0000313" key="6">
    <source>
        <dbReference type="EMBL" id="MBO2989454.1"/>
    </source>
</evidence>
<dbReference type="InterPro" id="IPR041380">
    <property type="entry name" value="Acetyltransf_17"/>
</dbReference>
<dbReference type="Pfam" id="PF17668">
    <property type="entry name" value="Acetyltransf_17"/>
    <property type="match status" value="1"/>
</dbReference>
<dbReference type="SUPFAM" id="SSF55729">
    <property type="entry name" value="Acyl-CoA N-acyltransferases (Nat)"/>
    <property type="match status" value="1"/>
</dbReference>
<comment type="subunit">
    <text evidence="4">Homohexamer; trimer of dimers.</text>
</comment>
<dbReference type="InterPro" id="IPR022902">
    <property type="entry name" value="NAcTrfase_Eis"/>
</dbReference>
<comment type="caution">
    <text evidence="6">The sequence shown here is derived from an EMBL/GenBank/DDBJ whole genome shotgun (WGS) entry which is preliminary data.</text>
</comment>
<feature type="domain" description="N-acetyltransferase" evidence="5">
    <location>
        <begin position="22"/>
        <end position="187"/>
    </location>
</feature>
<dbReference type="InterPro" id="IPR025559">
    <property type="entry name" value="Eis_dom"/>
</dbReference>
<sequence length="431" mass="46382">MPQTPARPSHDRQSAHAAPDALEYRVIADDDHAGIDAVSRAGARGFLMGEPTDAELSAQRAAVEGRRHIAVFDASLLHPEVPVATVGSWITEMSTPGGSVPMWAISAVTVAPTHRRRGIARSMLERELRDASDAGLAVAGLTASEATIYGRYGFGIATTAVRFTVDTRRAGWVGPETDGRIEFIDREELAVHLGEVHEEGRWERPGDVRGWSERWREFAGIAAGEEDGKHVRGVRYVDAEGQVRGAMAYRVFEPDSGPVRLDVRLLAAASREAEAALWRFAVQYDLVDQVTADHRPVDDPLPWLVLDTRAVTAESRDFEWLRILDVPAALSARAYAAPVSVVLEVDDRLGYGSGAWLLQVDASGSVSVGADEGSGEPRVALGIVELSSLFLGGVSVRALADAGRVRGSDVAIAALANAFHSWRAPQLSIGY</sequence>
<dbReference type="PROSITE" id="PS51186">
    <property type="entry name" value="GNAT"/>
    <property type="match status" value="1"/>
</dbReference>
<keyword evidence="2 4" id="KW-0808">Transferase</keyword>
<comment type="similarity">
    <text evidence="1 4">Belongs to the acetyltransferase Eis family.</text>
</comment>
<dbReference type="HAMAP" id="MF_01812">
    <property type="entry name" value="Eis"/>
    <property type="match status" value="1"/>
</dbReference>
<dbReference type="InterPro" id="IPR000182">
    <property type="entry name" value="GNAT_dom"/>
</dbReference>
<feature type="binding site" evidence="4">
    <location>
        <begin position="144"/>
        <end position="145"/>
    </location>
    <ligand>
        <name>acetyl-CoA</name>
        <dbReference type="ChEBI" id="CHEBI:57288"/>
    </ligand>
</feature>
<feature type="binding site" evidence="4">
    <location>
        <begin position="108"/>
        <end position="110"/>
    </location>
    <ligand>
        <name>acetyl-CoA</name>
        <dbReference type="ChEBI" id="CHEBI:57288"/>
    </ligand>
</feature>
<name>A0A939QKN0_9MICO</name>
<dbReference type="GO" id="GO:0030649">
    <property type="term" value="P:aminoglycoside antibiotic catabolic process"/>
    <property type="evidence" value="ECO:0007669"/>
    <property type="project" value="TreeGrafter"/>
</dbReference>
<evidence type="ECO:0000259" key="5">
    <source>
        <dbReference type="PROSITE" id="PS51186"/>
    </source>
</evidence>
<dbReference type="InterPro" id="IPR036527">
    <property type="entry name" value="SCP2_sterol-bd_dom_sf"/>
</dbReference>
<evidence type="ECO:0000256" key="3">
    <source>
        <dbReference type="ARBA" id="ARBA00023315"/>
    </source>
</evidence>